<feature type="domain" description="VOC" evidence="1">
    <location>
        <begin position="145"/>
        <end position="254"/>
    </location>
</feature>
<evidence type="ECO:0000313" key="2">
    <source>
        <dbReference type="EMBL" id="MBB6734210.1"/>
    </source>
</evidence>
<dbReference type="PANTHER" id="PTHR36437">
    <property type="entry name" value="GLYOXALASE/BLEOMYCIN RESISTANCE PROTEIN/DIOXYGENASE"/>
    <property type="match status" value="1"/>
</dbReference>
<organism evidence="2 3">
    <name type="scientific">Cohnella zeiphila</name>
    <dbReference type="NCBI Taxonomy" id="2761120"/>
    <lineage>
        <taxon>Bacteria</taxon>
        <taxon>Bacillati</taxon>
        <taxon>Bacillota</taxon>
        <taxon>Bacilli</taxon>
        <taxon>Bacillales</taxon>
        <taxon>Paenibacillaceae</taxon>
        <taxon>Cohnella</taxon>
    </lineage>
</organism>
<name>A0A7X0SQC4_9BACL</name>
<comment type="caution">
    <text evidence="2">The sequence shown here is derived from an EMBL/GenBank/DDBJ whole genome shotgun (WGS) entry which is preliminary data.</text>
</comment>
<feature type="domain" description="VOC" evidence="1">
    <location>
        <begin position="13"/>
        <end position="125"/>
    </location>
</feature>
<keyword evidence="3" id="KW-1185">Reference proteome</keyword>
<sequence length="254" mass="29752">MKTLTEQGSGIRVAGGVILHVSDLPAMTAWYGDVLGIPVGETDPERPFYEFDMDNGVNLMLDDHRNVPGRPHPFCMFKTPDIRRSYEWAQRSGIPIELDIRHVHEGLDFFHIRDSENNVLMIVQSDWKNPNPIRPYRNDLPIRNRIQSIVVPVDDLKRATEWYARLLGHAIKPERQDGGPIYWFELENGTHILLDDNRHHREWEKYPTFMLNAPRIEEAYRFMKEKNVRILHEIEFDHHFFAADPEGNAMIVCM</sequence>
<dbReference type="SUPFAM" id="SSF54593">
    <property type="entry name" value="Glyoxalase/Bleomycin resistance protein/Dihydroxybiphenyl dioxygenase"/>
    <property type="match status" value="1"/>
</dbReference>
<evidence type="ECO:0000259" key="1">
    <source>
        <dbReference type="PROSITE" id="PS51819"/>
    </source>
</evidence>
<evidence type="ECO:0000313" key="3">
    <source>
        <dbReference type="Proteomes" id="UP000564644"/>
    </source>
</evidence>
<protein>
    <submittedName>
        <fullName evidence="2">VOC family protein</fullName>
    </submittedName>
</protein>
<dbReference type="Gene3D" id="3.10.180.10">
    <property type="entry name" value="2,3-Dihydroxybiphenyl 1,2-Dioxygenase, domain 1"/>
    <property type="match status" value="2"/>
</dbReference>
<dbReference type="PANTHER" id="PTHR36437:SF2">
    <property type="entry name" value="GLYOXALASE_BLEOMYCIN RESISTANCE PROTEIN_DIOXYGENASE"/>
    <property type="match status" value="1"/>
</dbReference>
<dbReference type="Proteomes" id="UP000564644">
    <property type="component" value="Unassembled WGS sequence"/>
</dbReference>
<dbReference type="Pfam" id="PF00903">
    <property type="entry name" value="Glyoxalase"/>
    <property type="match status" value="2"/>
</dbReference>
<dbReference type="InterPro" id="IPR029068">
    <property type="entry name" value="Glyas_Bleomycin-R_OHBP_Dase"/>
</dbReference>
<reference evidence="2 3" key="1">
    <citation type="submission" date="2020-08" db="EMBL/GenBank/DDBJ databases">
        <title>Cohnella phylogeny.</title>
        <authorList>
            <person name="Dunlap C."/>
        </authorList>
    </citation>
    <scope>NUCLEOTIDE SEQUENCE [LARGE SCALE GENOMIC DNA]</scope>
    <source>
        <strain evidence="2 3">CBP 2801</strain>
    </source>
</reference>
<accession>A0A7X0SQC4</accession>
<dbReference type="PROSITE" id="PS51819">
    <property type="entry name" value="VOC"/>
    <property type="match status" value="2"/>
</dbReference>
<dbReference type="EMBL" id="JACJVO010000032">
    <property type="protein sequence ID" value="MBB6734210.1"/>
    <property type="molecule type" value="Genomic_DNA"/>
</dbReference>
<gene>
    <name evidence="2" type="ORF">H7C18_25135</name>
</gene>
<proteinExistence type="predicted"/>
<dbReference type="InterPro" id="IPR004360">
    <property type="entry name" value="Glyas_Fos-R_dOase_dom"/>
</dbReference>
<dbReference type="RefSeq" id="WP_185131854.1">
    <property type="nucleotide sequence ID" value="NZ_JACJVO010000032.1"/>
</dbReference>
<dbReference type="AlphaFoldDB" id="A0A7X0SQC4"/>
<dbReference type="InterPro" id="IPR037523">
    <property type="entry name" value="VOC_core"/>
</dbReference>
<dbReference type="CDD" id="cd06587">
    <property type="entry name" value="VOC"/>
    <property type="match status" value="2"/>
</dbReference>